<feature type="transmembrane region" description="Helical" evidence="4">
    <location>
        <begin position="443"/>
        <end position="468"/>
    </location>
</feature>
<evidence type="ECO:0000256" key="3">
    <source>
        <dbReference type="SAM" id="MobiDB-lite"/>
    </source>
</evidence>
<evidence type="ECO:0000256" key="2">
    <source>
        <dbReference type="ARBA" id="ARBA00023136"/>
    </source>
</evidence>
<evidence type="ECO:0000256" key="4">
    <source>
        <dbReference type="SAM" id="Phobius"/>
    </source>
</evidence>
<evidence type="ECO:0000313" key="6">
    <source>
        <dbReference type="Proteomes" id="UP000243819"/>
    </source>
</evidence>
<evidence type="ECO:0000313" key="5">
    <source>
        <dbReference type="EMBL" id="SET08269.1"/>
    </source>
</evidence>
<dbReference type="GO" id="GO:0016020">
    <property type="term" value="C:membrane"/>
    <property type="evidence" value="ECO:0007669"/>
    <property type="project" value="InterPro"/>
</dbReference>
<feature type="region of interest" description="Disordered" evidence="3">
    <location>
        <begin position="1"/>
        <end position="23"/>
    </location>
</feature>
<dbReference type="STRING" id="1120990.SAMN03080614_10448"/>
<dbReference type="OrthoDB" id="9772630at2"/>
<keyword evidence="4" id="KW-1133">Transmembrane helix</keyword>
<dbReference type="Pfam" id="PF03323">
    <property type="entry name" value="GerA"/>
    <property type="match status" value="1"/>
</dbReference>
<keyword evidence="2 4" id="KW-0472">Membrane</keyword>
<dbReference type="AlphaFoldDB" id="A0A1I0BPR2"/>
<dbReference type="GO" id="GO:0009847">
    <property type="term" value="P:spore germination"/>
    <property type="evidence" value="ECO:0007669"/>
    <property type="project" value="InterPro"/>
</dbReference>
<dbReference type="Proteomes" id="UP000243819">
    <property type="component" value="Unassembled WGS sequence"/>
</dbReference>
<name>A0A1I0BPR2_9FIRM</name>
<feature type="transmembrane region" description="Helical" evidence="4">
    <location>
        <begin position="318"/>
        <end position="340"/>
    </location>
</feature>
<gene>
    <name evidence="5" type="ORF">SAMN03080614_10448</name>
</gene>
<organism evidence="5 6">
    <name type="scientific">Anaerobranca gottschalkii DSM 13577</name>
    <dbReference type="NCBI Taxonomy" id="1120990"/>
    <lineage>
        <taxon>Bacteria</taxon>
        <taxon>Bacillati</taxon>
        <taxon>Bacillota</taxon>
        <taxon>Clostridia</taxon>
        <taxon>Eubacteriales</taxon>
        <taxon>Proteinivoracaceae</taxon>
        <taxon>Anaerobranca</taxon>
    </lineage>
</organism>
<dbReference type="EMBL" id="FOIF01000044">
    <property type="protein sequence ID" value="SET08269.1"/>
    <property type="molecule type" value="Genomic_DNA"/>
</dbReference>
<protein>
    <submittedName>
        <fullName evidence="5">Spore germination protein KA</fullName>
    </submittedName>
</protein>
<feature type="region of interest" description="Disordered" evidence="3">
    <location>
        <begin position="499"/>
        <end position="525"/>
    </location>
</feature>
<reference evidence="6" key="1">
    <citation type="submission" date="2016-10" db="EMBL/GenBank/DDBJ databases">
        <authorList>
            <person name="Varghese N."/>
            <person name="Submissions S."/>
        </authorList>
    </citation>
    <scope>NUCLEOTIDE SEQUENCE [LARGE SCALE GENOMIC DNA]</scope>
    <source>
        <strain evidence="6">DSM 13577</strain>
    </source>
</reference>
<feature type="compositionally biased region" description="Basic residues" evidence="3">
    <location>
        <begin position="1"/>
        <end position="16"/>
    </location>
</feature>
<dbReference type="PANTHER" id="PTHR22550:SF5">
    <property type="entry name" value="LEUCINE ZIPPER PROTEIN 4"/>
    <property type="match status" value="1"/>
</dbReference>
<evidence type="ECO:0000256" key="1">
    <source>
        <dbReference type="ARBA" id="ARBA00005278"/>
    </source>
</evidence>
<dbReference type="InterPro" id="IPR050768">
    <property type="entry name" value="UPF0353/GerABKA_families"/>
</dbReference>
<keyword evidence="6" id="KW-1185">Reference proteome</keyword>
<proteinExistence type="inferred from homology"/>
<dbReference type="PIRSF" id="PIRSF005690">
    <property type="entry name" value="GerBA"/>
    <property type="match status" value="1"/>
</dbReference>
<dbReference type="InterPro" id="IPR004995">
    <property type="entry name" value="Spore_Ger"/>
</dbReference>
<sequence length="525" mass="58504">MKIVKPKKANKSTKKPQKPEKEELQEKNLILPDLQKNIKVLEETFGDNLDFILREMLAGSKGELNIAVAFLETLVDKVMISEFFLEKLCTYNYETDILPEEKFKNLEKILKSIPAALSIEEDDKWEEILKAIVVGKAVFFIDGYHKAWIVEARAWKERGISEPQNETVVHGPREGFVEGLQTNIGLLRRRIKTHNFIAKTVTIGTTSSNDVVICYLKGVADESLVDEVENKIKAINIEGVVSDNVINEFIEGTPITPFKLISTTERPDKIAGSLLEGRVAILTENSPNAMIVPTVFWQFFQSAEDYYERFPVAAFNRIIRMISFIFVLSLTAFYVAIATYHQEMIPTQLALTMSAIRGPVPFPTVVEALLLELVLEGLREAGLRLPKAAGQAVSIVGALVMGQAAVEAGLVSPQLVIIVAASGVFSFLIPDYSFVISLRLLKFLLIILASVLGIFGLIMGFMGIFLHLNGLESFGVPYMSPVTPFKKRDMKDVFWRAPWPQMGKVGPKGPPGQGEEKEDENQAEK</sequence>
<feature type="transmembrane region" description="Helical" evidence="4">
    <location>
        <begin position="416"/>
        <end position="436"/>
    </location>
</feature>
<comment type="similarity">
    <text evidence="1">Belongs to the GerABKA family.</text>
</comment>
<dbReference type="RefSeq" id="WP_091351208.1">
    <property type="nucleotide sequence ID" value="NZ_FOIF01000044.1"/>
</dbReference>
<accession>A0A1I0BPR2</accession>
<keyword evidence="4" id="KW-0812">Transmembrane</keyword>
<dbReference type="PANTHER" id="PTHR22550">
    <property type="entry name" value="SPORE GERMINATION PROTEIN"/>
    <property type="match status" value="1"/>
</dbReference>